<organism evidence="1">
    <name type="scientific">viral metagenome</name>
    <dbReference type="NCBI Taxonomy" id="1070528"/>
    <lineage>
        <taxon>unclassified sequences</taxon>
        <taxon>metagenomes</taxon>
        <taxon>organismal metagenomes</taxon>
    </lineage>
</organism>
<accession>A0A6C0AGI2</accession>
<sequence length="290" mass="33299">MDDNNVPTLHDSQHEWAIRLTRIVQPLIYEGIQGMFQEAVTICKHSEEDEKYLMTFQNLLSRIPKWNEEIVKKESARIVERSGCSYLEDLLTCVHIAQLKILSSIRTGKAQKKVEIDIPKLSSFVHKVYISVSRDLYASVYLFEKGIPPLVFQKNRSKVNEIILNAILNVIRESIPIEKLLRAYLDETTDLIKEKEKPEEKKGISFSDKDNAMTVNNEPVVIDAPKDIPTLEKIAQVRNLERKAAEEEDNEKLKILDDNVTIEIDDIIQPATITPVEIELPIELDIEVLK</sequence>
<name>A0A6C0AGI2_9ZZZZ</name>
<reference evidence="1" key="1">
    <citation type="journal article" date="2020" name="Nature">
        <title>Giant virus diversity and host interactions through global metagenomics.</title>
        <authorList>
            <person name="Schulz F."/>
            <person name="Roux S."/>
            <person name="Paez-Espino D."/>
            <person name="Jungbluth S."/>
            <person name="Walsh D.A."/>
            <person name="Denef V.J."/>
            <person name="McMahon K.D."/>
            <person name="Konstantinidis K.T."/>
            <person name="Eloe-Fadrosh E.A."/>
            <person name="Kyrpides N.C."/>
            <person name="Woyke T."/>
        </authorList>
    </citation>
    <scope>NUCLEOTIDE SEQUENCE</scope>
    <source>
        <strain evidence="1">GVMAG-S-1035118-87</strain>
    </source>
</reference>
<dbReference type="InterPro" id="IPR043913">
    <property type="entry name" value="DUF5764"/>
</dbReference>
<evidence type="ECO:0000313" key="1">
    <source>
        <dbReference type="EMBL" id="QHS78917.1"/>
    </source>
</evidence>
<dbReference type="EMBL" id="MN740625">
    <property type="protein sequence ID" value="QHS78917.1"/>
    <property type="molecule type" value="Genomic_DNA"/>
</dbReference>
<dbReference type="AlphaFoldDB" id="A0A6C0AGI2"/>
<proteinExistence type="predicted"/>
<protein>
    <submittedName>
        <fullName evidence="1">Uncharacterized protein</fullName>
    </submittedName>
</protein>
<dbReference type="Pfam" id="PF19068">
    <property type="entry name" value="DUF5764"/>
    <property type="match status" value="1"/>
</dbReference>